<organism evidence="1">
    <name type="scientific">marine sediment metagenome</name>
    <dbReference type="NCBI Taxonomy" id="412755"/>
    <lineage>
        <taxon>unclassified sequences</taxon>
        <taxon>metagenomes</taxon>
        <taxon>ecological metagenomes</taxon>
    </lineage>
</organism>
<gene>
    <name evidence="1" type="ORF">S03H2_53258</name>
</gene>
<sequence>MLFYKMGNGRLIAVANRGTSRKKIKKLQKEKWARNQGGICAVISYTEPHAIYFANKVRG</sequence>
<dbReference type="AlphaFoldDB" id="X1J2P1"/>
<protein>
    <submittedName>
        <fullName evidence="1">Uncharacterized protein</fullName>
    </submittedName>
</protein>
<accession>X1J2P1</accession>
<evidence type="ECO:0000313" key="1">
    <source>
        <dbReference type="EMBL" id="GAH72614.1"/>
    </source>
</evidence>
<proteinExistence type="predicted"/>
<comment type="caution">
    <text evidence="1">The sequence shown here is derived from an EMBL/GenBank/DDBJ whole genome shotgun (WGS) entry which is preliminary data.</text>
</comment>
<reference evidence="1" key="1">
    <citation type="journal article" date="2014" name="Front. Microbiol.">
        <title>High frequency of phylogenetically diverse reductive dehalogenase-homologous genes in deep subseafloor sedimentary metagenomes.</title>
        <authorList>
            <person name="Kawai M."/>
            <person name="Futagami T."/>
            <person name="Toyoda A."/>
            <person name="Takaki Y."/>
            <person name="Nishi S."/>
            <person name="Hori S."/>
            <person name="Arai W."/>
            <person name="Tsubouchi T."/>
            <person name="Morono Y."/>
            <person name="Uchiyama I."/>
            <person name="Ito T."/>
            <person name="Fujiyama A."/>
            <person name="Inagaki F."/>
            <person name="Takami H."/>
        </authorList>
    </citation>
    <scope>NUCLEOTIDE SEQUENCE</scope>
    <source>
        <strain evidence="1">Expedition CK06-06</strain>
    </source>
</reference>
<name>X1J2P1_9ZZZZ</name>
<dbReference type="EMBL" id="BARU01033891">
    <property type="protein sequence ID" value="GAH72614.1"/>
    <property type="molecule type" value="Genomic_DNA"/>
</dbReference>